<protein>
    <submittedName>
        <fullName evidence="2">Uncharacterized protein</fullName>
    </submittedName>
</protein>
<feature type="region of interest" description="Disordered" evidence="1">
    <location>
        <begin position="1"/>
        <end position="97"/>
    </location>
</feature>
<comment type="caution">
    <text evidence="2">The sequence shown here is derived from an EMBL/GenBank/DDBJ whole genome shotgun (WGS) entry which is preliminary data.</text>
</comment>
<sequence length="133" mass="15206">MAERYLEGRARERMRQMSGERKDIQGERMKQKCMTGQGRARVELKASHHGDWDRCRRGGRPGPPHPRPPPLPPPRPPPPPPPLTSFSDKGSRGWERDGCMGMIRRQKVTLMGVSTILVAADYRHDKDDKCRRA</sequence>
<evidence type="ECO:0000313" key="3">
    <source>
        <dbReference type="Proteomes" id="UP000019335"/>
    </source>
</evidence>
<feature type="compositionally biased region" description="Pro residues" evidence="1">
    <location>
        <begin position="61"/>
        <end position="83"/>
    </location>
</feature>
<dbReference type="Proteomes" id="UP000019335">
    <property type="component" value="Chromosome 17"/>
</dbReference>
<organism evidence="2 3">
    <name type="scientific">Nannochloropsis gaditana</name>
    <dbReference type="NCBI Taxonomy" id="72520"/>
    <lineage>
        <taxon>Eukaryota</taxon>
        <taxon>Sar</taxon>
        <taxon>Stramenopiles</taxon>
        <taxon>Ochrophyta</taxon>
        <taxon>Eustigmatophyceae</taxon>
        <taxon>Eustigmatales</taxon>
        <taxon>Monodopsidaceae</taxon>
        <taxon>Nannochloropsis</taxon>
    </lineage>
</organism>
<accession>W7TSG3</accession>
<reference evidence="2 3" key="1">
    <citation type="journal article" date="2014" name="Mol. Plant">
        <title>Chromosome Scale Genome Assembly and Transcriptome Profiling of Nannochloropsis gaditana in Nitrogen Depletion.</title>
        <authorList>
            <person name="Corteggiani Carpinelli E."/>
            <person name="Telatin A."/>
            <person name="Vitulo N."/>
            <person name="Forcato C."/>
            <person name="D'Angelo M."/>
            <person name="Schiavon R."/>
            <person name="Vezzi A."/>
            <person name="Giacometti G.M."/>
            <person name="Morosinotto T."/>
            <person name="Valle G."/>
        </authorList>
    </citation>
    <scope>NUCLEOTIDE SEQUENCE [LARGE SCALE GENOMIC DNA]</scope>
    <source>
        <strain evidence="2 3">B-31</strain>
    </source>
</reference>
<name>W7TSG3_9STRA</name>
<dbReference type="EMBL" id="AZIL01001638">
    <property type="protein sequence ID" value="EWM23466.1"/>
    <property type="molecule type" value="Genomic_DNA"/>
</dbReference>
<gene>
    <name evidence="2" type="ORF">Naga_101209g2</name>
</gene>
<dbReference type="AlphaFoldDB" id="W7TSG3"/>
<proteinExistence type="predicted"/>
<feature type="compositionally biased region" description="Basic and acidic residues" evidence="1">
    <location>
        <begin position="40"/>
        <end position="56"/>
    </location>
</feature>
<evidence type="ECO:0000313" key="2">
    <source>
        <dbReference type="EMBL" id="EWM23466.1"/>
    </source>
</evidence>
<evidence type="ECO:0000256" key="1">
    <source>
        <dbReference type="SAM" id="MobiDB-lite"/>
    </source>
</evidence>
<feature type="compositionally biased region" description="Basic and acidic residues" evidence="1">
    <location>
        <begin position="1"/>
        <end position="30"/>
    </location>
</feature>
<keyword evidence="3" id="KW-1185">Reference proteome</keyword>